<feature type="region of interest" description="Disordered" evidence="4">
    <location>
        <begin position="176"/>
        <end position="195"/>
    </location>
</feature>
<keyword evidence="3" id="KW-0472">Membrane</keyword>
<dbReference type="InterPro" id="IPR036179">
    <property type="entry name" value="Ig-like_dom_sf"/>
</dbReference>
<evidence type="ECO:0000259" key="6">
    <source>
        <dbReference type="SMART" id="SM00409"/>
    </source>
</evidence>
<accession>A0A8C0GED4</accession>
<dbReference type="InterPro" id="IPR013106">
    <property type="entry name" value="Ig_V-set"/>
</dbReference>
<keyword evidence="5" id="KW-0732">Signal</keyword>
<sequence length="267" mass="29311">IHFLLIVWCALFLASDQEKTAMEGMSTTITCSYDRRKYMFNRKYWCHGGSRSSCDVLGDTENFVKSEYKGRVVLLDNRRGYFLVTMHQLVEEDSGMYWCGIERPYADMMTAVKLTVTEGKDSLNICRTERDQSEGDSSQGFSAPPWPSRHASVSSHADGSYAQDRDSDVPARIFQKNQAQDQGPPSVVILDTLDAPPGPRCTSSPISLCSIGASGAGGDYQPPPSYWYGGSAYSATKLPDSTGAGGRSRARVHTGPACPWPLLLLLL</sequence>
<proteinExistence type="predicted"/>
<dbReference type="SUPFAM" id="SSF48726">
    <property type="entry name" value="Immunoglobulin"/>
    <property type="match status" value="1"/>
</dbReference>
<evidence type="ECO:0000256" key="3">
    <source>
        <dbReference type="ARBA" id="ARBA00023136"/>
    </source>
</evidence>
<evidence type="ECO:0000256" key="4">
    <source>
        <dbReference type="SAM" id="MobiDB-lite"/>
    </source>
</evidence>
<dbReference type="Pfam" id="PF07686">
    <property type="entry name" value="V-set"/>
    <property type="match status" value="1"/>
</dbReference>
<keyword evidence="8" id="KW-1185">Reference proteome</keyword>
<dbReference type="InterPro" id="IPR050671">
    <property type="entry name" value="CD300_family_receptors"/>
</dbReference>
<feature type="chain" id="PRO_5034310793" description="Immunoglobulin domain-containing protein" evidence="5">
    <location>
        <begin position="22"/>
        <end position="267"/>
    </location>
</feature>
<dbReference type="PANTHER" id="PTHR11860:SF96">
    <property type="match status" value="1"/>
</dbReference>
<dbReference type="InterPro" id="IPR013783">
    <property type="entry name" value="Ig-like_fold"/>
</dbReference>
<reference evidence="7" key="1">
    <citation type="submission" date="2025-08" db="UniProtKB">
        <authorList>
            <consortium name="Ensembl"/>
        </authorList>
    </citation>
    <scope>IDENTIFICATION</scope>
</reference>
<evidence type="ECO:0000256" key="5">
    <source>
        <dbReference type="SAM" id="SignalP"/>
    </source>
</evidence>
<feature type="domain" description="Immunoglobulin" evidence="6">
    <location>
        <begin position="16"/>
        <end position="117"/>
    </location>
</feature>
<reference evidence="7" key="2">
    <citation type="submission" date="2025-09" db="UniProtKB">
        <authorList>
            <consortium name="Ensembl"/>
        </authorList>
    </citation>
    <scope>IDENTIFICATION</scope>
</reference>
<evidence type="ECO:0000313" key="7">
    <source>
        <dbReference type="Ensembl" id="ENSCABP00000007491.1"/>
    </source>
</evidence>
<dbReference type="AlphaFoldDB" id="A0A8C0GED4"/>
<dbReference type="Proteomes" id="UP000694404">
    <property type="component" value="Unplaced"/>
</dbReference>
<dbReference type="CDD" id="cd05716">
    <property type="entry name" value="IgV_pIgR_like"/>
    <property type="match status" value="1"/>
</dbReference>
<keyword evidence="2" id="KW-0812">Transmembrane</keyword>
<name>A0A8C0GED4_CHEAB</name>
<feature type="region of interest" description="Disordered" evidence="4">
    <location>
        <begin position="130"/>
        <end position="167"/>
    </location>
</feature>
<dbReference type="PANTHER" id="PTHR11860">
    <property type="entry name" value="POLYMERIC-IMMUNOGLOBULIN RECEPTOR"/>
    <property type="match status" value="1"/>
</dbReference>
<evidence type="ECO:0000313" key="8">
    <source>
        <dbReference type="Proteomes" id="UP000694404"/>
    </source>
</evidence>
<dbReference type="InterPro" id="IPR003599">
    <property type="entry name" value="Ig_sub"/>
</dbReference>
<dbReference type="GeneTree" id="ENSGT00950000182977"/>
<dbReference type="Ensembl" id="ENSCABT00000008192.1">
    <property type="protein sequence ID" value="ENSCABP00000007491.1"/>
    <property type="gene ID" value="ENSCABG00000005667.1"/>
</dbReference>
<dbReference type="GO" id="GO:0004888">
    <property type="term" value="F:transmembrane signaling receptor activity"/>
    <property type="evidence" value="ECO:0007669"/>
    <property type="project" value="TreeGrafter"/>
</dbReference>
<evidence type="ECO:0000256" key="2">
    <source>
        <dbReference type="ARBA" id="ARBA00022692"/>
    </source>
</evidence>
<comment type="subcellular location">
    <subcellularLocation>
        <location evidence="1">Membrane</location>
    </subcellularLocation>
</comment>
<dbReference type="GO" id="GO:0005886">
    <property type="term" value="C:plasma membrane"/>
    <property type="evidence" value="ECO:0007669"/>
    <property type="project" value="TreeGrafter"/>
</dbReference>
<evidence type="ECO:0000256" key="1">
    <source>
        <dbReference type="ARBA" id="ARBA00004370"/>
    </source>
</evidence>
<feature type="signal peptide" evidence="5">
    <location>
        <begin position="1"/>
        <end position="21"/>
    </location>
</feature>
<dbReference type="SMART" id="SM00409">
    <property type="entry name" value="IG"/>
    <property type="match status" value="1"/>
</dbReference>
<protein>
    <recommendedName>
        <fullName evidence="6">Immunoglobulin domain-containing protein</fullName>
    </recommendedName>
</protein>
<organism evidence="7 8">
    <name type="scientific">Chelonoidis abingdonii</name>
    <name type="common">Abingdon island giant tortoise</name>
    <name type="synonym">Testudo abingdonii</name>
    <dbReference type="NCBI Taxonomy" id="106734"/>
    <lineage>
        <taxon>Eukaryota</taxon>
        <taxon>Metazoa</taxon>
        <taxon>Chordata</taxon>
        <taxon>Craniata</taxon>
        <taxon>Vertebrata</taxon>
        <taxon>Euteleostomi</taxon>
        <taxon>Archelosauria</taxon>
        <taxon>Testudinata</taxon>
        <taxon>Testudines</taxon>
        <taxon>Cryptodira</taxon>
        <taxon>Durocryptodira</taxon>
        <taxon>Testudinoidea</taxon>
        <taxon>Testudinidae</taxon>
        <taxon>Chelonoidis</taxon>
    </lineage>
</organism>
<dbReference type="Gene3D" id="2.60.40.10">
    <property type="entry name" value="Immunoglobulins"/>
    <property type="match status" value="1"/>
</dbReference>